<dbReference type="PROSITE" id="PS00108">
    <property type="entry name" value="PROTEIN_KINASE_ST"/>
    <property type="match status" value="1"/>
</dbReference>
<name>L1IGA1_GUITC</name>
<dbReference type="PIRSF" id="PIRSF000654">
    <property type="entry name" value="Integrin-linked_kinase"/>
    <property type="match status" value="1"/>
</dbReference>
<dbReference type="Gene3D" id="1.10.510.10">
    <property type="entry name" value="Transferase(Phosphotransferase) domain 1"/>
    <property type="match status" value="1"/>
</dbReference>
<dbReference type="InterPro" id="IPR050660">
    <property type="entry name" value="NEK_Ser/Thr_kinase"/>
</dbReference>
<dbReference type="InterPro" id="IPR011009">
    <property type="entry name" value="Kinase-like_dom_sf"/>
</dbReference>
<dbReference type="HOGENOM" id="CLU_000288_63_23_1"/>
<evidence type="ECO:0000256" key="7">
    <source>
        <dbReference type="ARBA" id="ARBA00047899"/>
    </source>
</evidence>
<feature type="non-terminal residue" evidence="10">
    <location>
        <position position="269"/>
    </location>
</feature>
<keyword evidence="12" id="KW-1185">Reference proteome</keyword>
<dbReference type="SUPFAM" id="SSF56112">
    <property type="entry name" value="Protein kinase-like (PK-like)"/>
    <property type="match status" value="1"/>
</dbReference>
<keyword evidence="6" id="KW-0067">ATP-binding</keyword>
<evidence type="ECO:0000313" key="11">
    <source>
        <dbReference type="EnsemblProtists" id="EKX35266"/>
    </source>
</evidence>
<dbReference type="PaxDb" id="55529-EKX35266"/>
<dbReference type="KEGG" id="gtt:GUITHDRAFT_79968"/>
<dbReference type="GO" id="GO:0004674">
    <property type="term" value="F:protein serine/threonine kinase activity"/>
    <property type="evidence" value="ECO:0007669"/>
    <property type="project" value="UniProtKB-KW"/>
</dbReference>
<dbReference type="PANTHER" id="PTHR43671:SF98">
    <property type="entry name" value="SERINE_THREONINE-PROTEIN KINASE NEK11"/>
    <property type="match status" value="1"/>
</dbReference>
<dbReference type="Proteomes" id="UP000011087">
    <property type="component" value="Unassembled WGS sequence"/>
</dbReference>
<accession>L1IGA1</accession>
<evidence type="ECO:0000256" key="8">
    <source>
        <dbReference type="ARBA" id="ARBA00048679"/>
    </source>
</evidence>
<dbReference type="InterPro" id="IPR000719">
    <property type="entry name" value="Prot_kinase_dom"/>
</dbReference>
<dbReference type="EMBL" id="JH993093">
    <property type="protein sequence ID" value="EKX35266.1"/>
    <property type="molecule type" value="Genomic_DNA"/>
</dbReference>
<keyword evidence="2" id="KW-0723">Serine/threonine-protein kinase</keyword>
<evidence type="ECO:0000313" key="10">
    <source>
        <dbReference type="EMBL" id="EKX35266.1"/>
    </source>
</evidence>
<keyword evidence="5" id="KW-0418">Kinase</keyword>
<dbReference type="Gene3D" id="3.30.200.20">
    <property type="entry name" value="Phosphorylase Kinase, domain 1"/>
    <property type="match status" value="1"/>
</dbReference>
<proteinExistence type="predicted"/>
<dbReference type="STRING" id="905079.L1IGA1"/>
<dbReference type="PANTHER" id="PTHR43671">
    <property type="entry name" value="SERINE/THREONINE-PROTEIN KINASE NEK"/>
    <property type="match status" value="1"/>
</dbReference>
<protein>
    <recommendedName>
        <fullName evidence="1">non-specific serine/threonine protein kinase</fullName>
        <ecNumber evidence="1">2.7.11.1</ecNumber>
    </recommendedName>
</protein>
<evidence type="ECO:0000256" key="1">
    <source>
        <dbReference type="ARBA" id="ARBA00012513"/>
    </source>
</evidence>
<dbReference type="InterPro" id="IPR008271">
    <property type="entry name" value="Ser/Thr_kinase_AS"/>
</dbReference>
<dbReference type="EnsemblProtists" id="EKX35266">
    <property type="protein sequence ID" value="EKX35266"/>
    <property type="gene ID" value="GUITHDRAFT_79968"/>
</dbReference>
<evidence type="ECO:0000259" key="9">
    <source>
        <dbReference type="PROSITE" id="PS50011"/>
    </source>
</evidence>
<evidence type="ECO:0000313" key="12">
    <source>
        <dbReference type="Proteomes" id="UP000011087"/>
    </source>
</evidence>
<dbReference type="GO" id="GO:0005524">
    <property type="term" value="F:ATP binding"/>
    <property type="evidence" value="ECO:0007669"/>
    <property type="project" value="UniProtKB-KW"/>
</dbReference>
<dbReference type="SMART" id="SM00220">
    <property type="entry name" value="S_TKc"/>
    <property type="match status" value="1"/>
</dbReference>
<sequence length="269" mass="30805">MEDSDLRDYEVLNQLAKGGQGVTSRVRRIYDNRVLVLKQSFCDDCRSANSALLEAKLLKQIRHPYVNRYEDVFLSEQGKQLVVCTVMEYCEGGDLARYLITYKKHRTLVDPMRAVRWMQQLTSAIAHLHQQKIVHRDMKPQNVFLFSEDSLRIGDFGLAQTIERGKRTSQVGTPCYMAPEVLYRDEYAETVDVWGIGCIGYECLSLQFLWQRKGMLAAQVEVDPILPQHLPDLYPFFLRDAVASCLACSPHRRPPASSLQTSLQQESGQ</sequence>
<dbReference type="Pfam" id="PF00069">
    <property type="entry name" value="Pkinase"/>
    <property type="match status" value="1"/>
</dbReference>
<keyword evidence="3" id="KW-0808">Transferase</keyword>
<dbReference type="OMA" id="CILFELD"/>
<reference evidence="10 12" key="1">
    <citation type="journal article" date="2012" name="Nature">
        <title>Algal genomes reveal evolutionary mosaicism and the fate of nucleomorphs.</title>
        <authorList>
            <consortium name="DOE Joint Genome Institute"/>
            <person name="Curtis B.A."/>
            <person name="Tanifuji G."/>
            <person name="Burki F."/>
            <person name="Gruber A."/>
            <person name="Irimia M."/>
            <person name="Maruyama S."/>
            <person name="Arias M.C."/>
            <person name="Ball S.G."/>
            <person name="Gile G.H."/>
            <person name="Hirakawa Y."/>
            <person name="Hopkins J.F."/>
            <person name="Kuo A."/>
            <person name="Rensing S.A."/>
            <person name="Schmutz J."/>
            <person name="Symeonidi A."/>
            <person name="Elias M."/>
            <person name="Eveleigh R.J."/>
            <person name="Herman E.K."/>
            <person name="Klute M.J."/>
            <person name="Nakayama T."/>
            <person name="Obornik M."/>
            <person name="Reyes-Prieto A."/>
            <person name="Armbrust E.V."/>
            <person name="Aves S.J."/>
            <person name="Beiko R.G."/>
            <person name="Coutinho P."/>
            <person name="Dacks J.B."/>
            <person name="Durnford D.G."/>
            <person name="Fast N.M."/>
            <person name="Green B.R."/>
            <person name="Grisdale C.J."/>
            <person name="Hempel F."/>
            <person name="Henrissat B."/>
            <person name="Hoppner M.P."/>
            <person name="Ishida K."/>
            <person name="Kim E."/>
            <person name="Koreny L."/>
            <person name="Kroth P.G."/>
            <person name="Liu Y."/>
            <person name="Malik S.B."/>
            <person name="Maier U.G."/>
            <person name="McRose D."/>
            <person name="Mock T."/>
            <person name="Neilson J.A."/>
            <person name="Onodera N.T."/>
            <person name="Poole A.M."/>
            <person name="Pritham E.J."/>
            <person name="Richards T.A."/>
            <person name="Rocap G."/>
            <person name="Roy S.W."/>
            <person name="Sarai C."/>
            <person name="Schaack S."/>
            <person name="Shirato S."/>
            <person name="Slamovits C.H."/>
            <person name="Spencer D.F."/>
            <person name="Suzuki S."/>
            <person name="Worden A.Z."/>
            <person name="Zauner S."/>
            <person name="Barry K."/>
            <person name="Bell C."/>
            <person name="Bharti A.K."/>
            <person name="Crow J.A."/>
            <person name="Grimwood J."/>
            <person name="Kramer R."/>
            <person name="Lindquist E."/>
            <person name="Lucas S."/>
            <person name="Salamov A."/>
            <person name="McFadden G.I."/>
            <person name="Lane C.E."/>
            <person name="Keeling P.J."/>
            <person name="Gray M.W."/>
            <person name="Grigoriev I.V."/>
            <person name="Archibald J.M."/>
        </authorList>
    </citation>
    <scope>NUCLEOTIDE SEQUENCE</scope>
    <source>
        <strain evidence="10 12">CCMP2712</strain>
    </source>
</reference>
<keyword evidence="4" id="KW-0547">Nucleotide-binding</keyword>
<comment type="catalytic activity">
    <reaction evidence="7">
        <text>L-threonyl-[protein] + ATP = O-phospho-L-threonyl-[protein] + ADP + H(+)</text>
        <dbReference type="Rhea" id="RHEA:46608"/>
        <dbReference type="Rhea" id="RHEA-COMP:11060"/>
        <dbReference type="Rhea" id="RHEA-COMP:11605"/>
        <dbReference type="ChEBI" id="CHEBI:15378"/>
        <dbReference type="ChEBI" id="CHEBI:30013"/>
        <dbReference type="ChEBI" id="CHEBI:30616"/>
        <dbReference type="ChEBI" id="CHEBI:61977"/>
        <dbReference type="ChEBI" id="CHEBI:456216"/>
        <dbReference type="EC" id="2.7.11.1"/>
    </reaction>
</comment>
<dbReference type="OrthoDB" id="4062651at2759"/>
<dbReference type="GeneID" id="17291998"/>
<evidence type="ECO:0000256" key="5">
    <source>
        <dbReference type="ARBA" id="ARBA00022777"/>
    </source>
</evidence>
<feature type="domain" description="Protein kinase" evidence="9">
    <location>
        <begin position="9"/>
        <end position="269"/>
    </location>
</feature>
<dbReference type="AlphaFoldDB" id="L1IGA1"/>
<reference evidence="12" key="2">
    <citation type="submission" date="2012-11" db="EMBL/GenBank/DDBJ databases">
        <authorList>
            <person name="Kuo A."/>
            <person name="Curtis B.A."/>
            <person name="Tanifuji G."/>
            <person name="Burki F."/>
            <person name="Gruber A."/>
            <person name="Irimia M."/>
            <person name="Maruyama S."/>
            <person name="Arias M.C."/>
            <person name="Ball S.G."/>
            <person name="Gile G.H."/>
            <person name="Hirakawa Y."/>
            <person name="Hopkins J.F."/>
            <person name="Rensing S.A."/>
            <person name="Schmutz J."/>
            <person name="Symeonidi A."/>
            <person name="Elias M."/>
            <person name="Eveleigh R.J."/>
            <person name="Herman E.K."/>
            <person name="Klute M.J."/>
            <person name="Nakayama T."/>
            <person name="Obornik M."/>
            <person name="Reyes-Prieto A."/>
            <person name="Armbrust E.V."/>
            <person name="Aves S.J."/>
            <person name="Beiko R.G."/>
            <person name="Coutinho P."/>
            <person name="Dacks J.B."/>
            <person name="Durnford D.G."/>
            <person name="Fast N.M."/>
            <person name="Green B.R."/>
            <person name="Grisdale C."/>
            <person name="Hempe F."/>
            <person name="Henrissat B."/>
            <person name="Hoppner M.P."/>
            <person name="Ishida K.-I."/>
            <person name="Kim E."/>
            <person name="Koreny L."/>
            <person name="Kroth P.G."/>
            <person name="Liu Y."/>
            <person name="Malik S.-B."/>
            <person name="Maier U.G."/>
            <person name="McRose D."/>
            <person name="Mock T."/>
            <person name="Neilson J.A."/>
            <person name="Onodera N.T."/>
            <person name="Poole A.M."/>
            <person name="Pritham E.J."/>
            <person name="Richards T.A."/>
            <person name="Rocap G."/>
            <person name="Roy S.W."/>
            <person name="Sarai C."/>
            <person name="Schaack S."/>
            <person name="Shirato S."/>
            <person name="Slamovits C.H."/>
            <person name="Spencer D.F."/>
            <person name="Suzuki S."/>
            <person name="Worden A.Z."/>
            <person name="Zauner S."/>
            <person name="Barry K."/>
            <person name="Bell C."/>
            <person name="Bharti A.K."/>
            <person name="Crow J.A."/>
            <person name="Grimwood J."/>
            <person name="Kramer R."/>
            <person name="Lindquist E."/>
            <person name="Lucas S."/>
            <person name="Salamov A."/>
            <person name="McFadden G.I."/>
            <person name="Lane C.E."/>
            <person name="Keeling P.J."/>
            <person name="Gray M.W."/>
            <person name="Grigoriev I.V."/>
            <person name="Archibald J.M."/>
        </authorList>
    </citation>
    <scope>NUCLEOTIDE SEQUENCE</scope>
    <source>
        <strain evidence="12">CCMP2712</strain>
    </source>
</reference>
<evidence type="ECO:0000256" key="4">
    <source>
        <dbReference type="ARBA" id="ARBA00022741"/>
    </source>
</evidence>
<comment type="catalytic activity">
    <reaction evidence="8">
        <text>L-seryl-[protein] + ATP = O-phospho-L-seryl-[protein] + ADP + H(+)</text>
        <dbReference type="Rhea" id="RHEA:17989"/>
        <dbReference type="Rhea" id="RHEA-COMP:9863"/>
        <dbReference type="Rhea" id="RHEA-COMP:11604"/>
        <dbReference type="ChEBI" id="CHEBI:15378"/>
        <dbReference type="ChEBI" id="CHEBI:29999"/>
        <dbReference type="ChEBI" id="CHEBI:30616"/>
        <dbReference type="ChEBI" id="CHEBI:83421"/>
        <dbReference type="ChEBI" id="CHEBI:456216"/>
        <dbReference type="EC" id="2.7.11.1"/>
    </reaction>
</comment>
<dbReference type="PROSITE" id="PS50011">
    <property type="entry name" value="PROTEIN_KINASE_DOM"/>
    <property type="match status" value="1"/>
</dbReference>
<reference evidence="11" key="3">
    <citation type="submission" date="2015-06" db="UniProtKB">
        <authorList>
            <consortium name="EnsemblProtists"/>
        </authorList>
    </citation>
    <scope>IDENTIFICATION</scope>
</reference>
<evidence type="ECO:0000256" key="3">
    <source>
        <dbReference type="ARBA" id="ARBA00022679"/>
    </source>
</evidence>
<organism evidence="10">
    <name type="scientific">Guillardia theta (strain CCMP2712)</name>
    <name type="common">Cryptophyte</name>
    <dbReference type="NCBI Taxonomy" id="905079"/>
    <lineage>
        <taxon>Eukaryota</taxon>
        <taxon>Cryptophyceae</taxon>
        <taxon>Pyrenomonadales</taxon>
        <taxon>Geminigeraceae</taxon>
        <taxon>Guillardia</taxon>
    </lineage>
</organism>
<evidence type="ECO:0000256" key="2">
    <source>
        <dbReference type="ARBA" id="ARBA00022527"/>
    </source>
</evidence>
<dbReference type="eggNOG" id="KOG0589">
    <property type="taxonomic scope" value="Eukaryota"/>
</dbReference>
<dbReference type="RefSeq" id="XP_005822246.1">
    <property type="nucleotide sequence ID" value="XM_005822189.1"/>
</dbReference>
<dbReference type="EC" id="2.7.11.1" evidence="1"/>
<evidence type="ECO:0000256" key="6">
    <source>
        <dbReference type="ARBA" id="ARBA00022840"/>
    </source>
</evidence>
<gene>
    <name evidence="10" type="ORF">GUITHDRAFT_79968</name>
</gene>